<feature type="domain" description="B12-binding" evidence="7">
    <location>
        <begin position="1"/>
        <end position="142"/>
    </location>
</feature>
<dbReference type="CDD" id="cd01335">
    <property type="entry name" value="Radical_SAM"/>
    <property type="match status" value="1"/>
</dbReference>
<dbReference type="InterPro" id="IPR051198">
    <property type="entry name" value="BchE-like"/>
</dbReference>
<dbReference type="Proteomes" id="UP000218542">
    <property type="component" value="Unassembled WGS sequence"/>
</dbReference>
<dbReference type="Pfam" id="PF04055">
    <property type="entry name" value="Radical_SAM"/>
    <property type="match status" value="1"/>
</dbReference>
<evidence type="ECO:0000259" key="8">
    <source>
        <dbReference type="PROSITE" id="PS51918"/>
    </source>
</evidence>
<dbReference type="PANTHER" id="PTHR43409">
    <property type="entry name" value="ANAEROBIC MAGNESIUM-PROTOPORPHYRIN IX MONOMETHYL ESTER CYCLASE-RELATED"/>
    <property type="match status" value="1"/>
</dbReference>
<dbReference type="SUPFAM" id="SSF102114">
    <property type="entry name" value="Radical SAM enzymes"/>
    <property type="match status" value="1"/>
</dbReference>
<sequence length="497" mass="57427">MRVLFYYRGIEAPGVEYLMSYLKMKGHQVGLLFDPGLDDNLFLKLKFMKRFNQYEYLLEKARDFKPDILAFSIVTNIYPFINAILPTLKKELSVPVIAGGPHVSALPEYVLQNEHIDMACIGEGELAFAELLDKMERGVEIYDTKNIWFKKDGEIIKNDLRGLVEDLDQLPFPEKGPFYEYGCFHDNLEVVTGRGCPYNCTFCNIHFQRSQTKGKGNFLRQRSGANVIQEIKKHLELYDVKCITFHDDNFTSHPQWIEEFTELYRKEVNLPFYCFAYPTSVNREIISHLKRANCMQIFMGLESGDPNIRRDILKRPMSNERIISSANIIKDSGIRLQISGIFGFPEEKPESMWKTVELAETIAPDLITGYVFYPFPKTELFNYAVKSGYLGEEEVEMVKRGEGAIHHESILRHPEKKLASTLARLIPIYIKSPSLFKPLIKKIMVRKKARLALLIYLVSIPVALPFLGIEGIKVTLKMAWRAYHLRRKPLAQEDQVF</sequence>
<dbReference type="SFLD" id="SFLDG01082">
    <property type="entry name" value="B12-binding_domain_containing"/>
    <property type="match status" value="1"/>
</dbReference>
<dbReference type="InterPro" id="IPR006158">
    <property type="entry name" value="Cobalamin-bd"/>
</dbReference>
<keyword evidence="6" id="KW-1133">Transmembrane helix</keyword>
<evidence type="ECO:0000256" key="1">
    <source>
        <dbReference type="ARBA" id="ARBA00001966"/>
    </source>
</evidence>
<comment type="caution">
    <text evidence="9">The sequence shown here is derived from an EMBL/GenBank/DDBJ whole genome shotgun (WGS) entry which is preliminary data.</text>
</comment>
<evidence type="ECO:0000313" key="10">
    <source>
        <dbReference type="Proteomes" id="UP000218542"/>
    </source>
</evidence>
<organism evidence="9 10">
    <name type="scientific">Candidatus Scalindua japonica</name>
    <dbReference type="NCBI Taxonomy" id="1284222"/>
    <lineage>
        <taxon>Bacteria</taxon>
        <taxon>Pseudomonadati</taxon>
        <taxon>Planctomycetota</taxon>
        <taxon>Candidatus Brocadiia</taxon>
        <taxon>Candidatus Brocadiales</taxon>
        <taxon>Candidatus Scalinduaceae</taxon>
        <taxon>Candidatus Scalindua</taxon>
    </lineage>
</organism>
<evidence type="ECO:0000259" key="7">
    <source>
        <dbReference type="PROSITE" id="PS51332"/>
    </source>
</evidence>
<feature type="transmembrane region" description="Helical" evidence="6">
    <location>
        <begin position="451"/>
        <end position="469"/>
    </location>
</feature>
<dbReference type="Gene3D" id="3.80.30.20">
    <property type="entry name" value="tm_1862 like domain"/>
    <property type="match status" value="1"/>
</dbReference>
<dbReference type="SFLD" id="SFLDG01123">
    <property type="entry name" value="methyltransferase_(Class_B)"/>
    <property type="match status" value="1"/>
</dbReference>
<evidence type="ECO:0000313" key="9">
    <source>
        <dbReference type="EMBL" id="GAX59198.1"/>
    </source>
</evidence>
<keyword evidence="2" id="KW-0949">S-adenosyl-L-methionine</keyword>
<keyword evidence="3" id="KW-0479">Metal-binding</keyword>
<dbReference type="CDD" id="cd02068">
    <property type="entry name" value="radical_SAM_B12_BD"/>
    <property type="match status" value="1"/>
</dbReference>
<keyword evidence="6" id="KW-0812">Transmembrane</keyword>
<feature type="domain" description="Radical SAM core" evidence="8">
    <location>
        <begin position="180"/>
        <end position="414"/>
    </location>
</feature>
<dbReference type="SMART" id="SM00729">
    <property type="entry name" value="Elp3"/>
    <property type="match status" value="1"/>
</dbReference>
<dbReference type="InterPro" id="IPR006638">
    <property type="entry name" value="Elp3/MiaA/NifB-like_rSAM"/>
</dbReference>
<dbReference type="PROSITE" id="PS51918">
    <property type="entry name" value="RADICAL_SAM"/>
    <property type="match status" value="1"/>
</dbReference>
<evidence type="ECO:0000256" key="2">
    <source>
        <dbReference type="ARBA" id="ARBA00022691"/>
    </source>
</evidence>
<gene>
    <name evidence="9" type="ORF">SCALIN_C01_0129</name>
</gene>
<dbReference type="PROSITE" id="PS51332">
    <property type="entry name" value="B12_BINDING"/>
    <property type="match status" value="1"/>
</dbReference>
<dbReference type="InterPro" id="IPR023404">
    <property type="entry name" value="rSAM_horseshoe"/>
</dbReference>
<accession>A0A286TTJ9</accession>
<dbReference type="GO" id="GO:0003824">
    <property type="term" value="F:catalytic activity"/>
    <property type="evidence" value="ECO:0007669"/>
    <property type="project" value="InterPro"/>
</dbReference>
<keyword evidence="5" id="KW-0411">Iron-sulfur</keyword>
<dbReference type="InterPro" id="IPR034466">
    <property type="entry name" value="Methyltransferase_Class_B"/>
</dbReference>
<dbReference type="GO" id="GO:0046872">
    <property type="term" value="F:metal ion binding"/>
    <property type="evidence" value="ECO:0007669"/>
    <property type="project" value="UniProtKB-KW"/>
</dbReference>
<dbReference type="InterPro" id="IPR058240">
    <property type="entry name" value="rSAM_sf"/>
</dbReference>
<dbReference type="InterPro" id="IPR007197">
    <property type="entry name" value="rSAM"/>
</dbReference>
<keyword evidence="6" id="KW-0472">Membrane</keyword>
<proteinExistence type="predicted"/>
<evidence type="ECO:0000256" key="4">
    <source>
        <dbReference type="ARBA" id="ARBA00023004"/>
    </source>
</evidence>
<dbReference type="GO" id="GO:0031419">
    <property type="term" value="F:cobalamin binding"/>
    <property type="evidence" value="ECO:0007669"/>
    <property type="project" value="InterPro"/>
</dbReference>
<dbReference type="OrthoDB" id="9801424at2"/>
<dbReference type="AlphaFoldDB" id="A0A286TTJ9"/>
<evidence type="ECO:0000256" key="3">
    <source>
        <dbReference type="ARBA" id="ARBA00022723"/>
    </source>
</evidence>
<dbReference type="EMBL" id="BAOS01000001">
    <property type="protein sequence ID" value="GAX59198.1"/>
    <property type="molecule type" value="Genomic_DNA"/>
</dbReference>
<protein>
    <submittedName>
        <fullName evidence="9">Fe-S oxidoreductase</fullName>
    </submittedName>
</protein>
<keyword evidence="10" id="KW-1185">Reference proteome</keyword>
<dbReference type="GO" id="GO:0051539">
    <property type="term" value="F:4 iron, 4 sulfur cluster binding"/>
    <property type="evidence" value="ECO:0007669"/>
    <property type="project" value="UniProtKB-KW"/>
</dbReference>
<dbReference type="Gene3D" id="3.40.50.280">
    <property type="entry name" value="Cobalamin-binding domain"/>
    <property type="match status" value="1"/>
</dbReference>
<comment type="cofactor">
    <cofactor evidence="1">
        <name>[4Fe-4S] cluster</name>
        <dbReference type="ChEBI" id="CHEBI:49883"/>
    </cofactor>
</comment>
<evidence type="ECO:0000256" key="6">
    <source>
        <dbReference type="SAM" id="Phobius"/>
    </source>
</evidence>
<keyword evidence="4" id="KW-0408">Iron</keyword>
<dbReference type="Pfam" id="PF02310">
    <property type="entry name" value="B12-binding"/>
    <property type="match status" value="1"/>
</dbReference>
<dbReference type="SFLD" id="SFLDS00029">
    <property type="entry name" value="Radical_SAM"/>
    <property type="match status" value="1"/>
</dbReference>
<name>A0A286TTJ9_9BACT</name>
<dbReference type="RefSeq" id="WP_096892336.1">
    <property type="nucleotide sequence ID" value="NZ_BAOS01000001.1"/>
</dbReference>
<evidence type="ECO:0000256" key="5">
    <source>
        <dbReference type="ARBA" id="ARBA00023014"/>
    </source>
</evidence>
<reference evidence="10" key="1">
    <citation type="journal article" date="2017" name="Environ. Microbiol. Rep.">
        <title>Genetic Diversity of Marine Anaerobic Ammonium-Oxidizing Bacteria as Revealed by Genomic and Proteomic Analyses of 'Candidatus Scalindua japonica'.</title>
        <authorList>
            <person name="Oshiki M."/>
            <person name="Mizuto K."/>
            <person name="Kimura Z."/>
            <person name="Kindaichi T."/>
            <person name="Satoh H."/>
            <person name="Okabe S."/>
        </authorList>
    </citation>
    <scope>NUCLEOTIDE SEQUENCE [LARGE SCALE GENOMIC DNA]</scope>
    <source>
        <strain evidence="10">husup-a2</strain>
    </source>
</reference>